<dbReference type="InterPro" id="IPR027995">
    <property type="entry name" value="Galactosyl_T_N"/>
</dbReference>
<keyword evidence="10" id="KW-0325">Glycoprotein</keyword>
<dbReference type="Gene3D" id="3.90.550.10">
    <property type="entry name" value="Spore Coat Polysaccharide Biosynthesis Protein SpsA, Chain A"/>
    <property type="match status" value="1"/>
</dbReference>
<sequence>VSNNTFNKGILFNAGFLQALNMDNFDCFILHDVDMIPMDDRNMYMCNDTGPVHLASAINKFNYGTLYPGLFGGVVAFTRDQYQLINGASNMYFGWGAEDDDLRDRARRKNLTLLR</sequence>
<comment type="similarity">
    <text evidence="3">Belongs to the glycosyltransferase 7 family.</text>
</comment>
<dbReference type="InterPro" id="IPR027791">
    <property type="entry name" value="Galactosyl_T_C"/>
</dbReference>
<reference evidence="13 14" key="1">
    <citation type="submission" date="2024-04" db="EMBL/GenBank/DDBJ databases">
        <authorList>
            <consortium name="Genoscope - CEA"/>
            <person name="William W."/>
        </authorList>
    </citation>
    <scope>NUCLEOTIDE SEQUENCE [LARGE SCALE GENOMIC DNA]</scope>
</reference>
<evidence type="ECO:0000256" key="7">
    <source>
        <dbReference type="ARBA" id="ARBA00022968"/>
    </source>
</evidence>
<dbReference type="InterPro" id="IPR003859">
    <property type="entry name" value="Galactosyl_T"/>
</dbReference>
<dbReference type="GO" id="GO:0008378">
    <property type="term" value="F:galactosyltransferase activity"/>
    <property type="evidence" value="ECO:0007669"/>
    <property type="project" value="TreeGrafter"/>
</dbReference>
<dbReference type="InterPro" id="IPR029044">
    <property type="entry name" value="Nucleotide-diphossugar_trans"/>
</dbReference>
<organism evidence="13 14">
    <name type="scientific">Lymnaea stagnalis</name>
    <name type="common">Great pond snail</name>
    <name type="synonym">Helix stagnalis</name>
    <dbReference type="NCBI Taxonomy" id="6523"/>
    <lineage>
        <taxon>Eukaryota</taxon>
        <taxon>Metazoa</taxon>
        <taxon>Spiralia</taxon>
        <taxon>Lophotrochozoa</taxon>
        <taxon>Mollusca</taxon>
        <taxon>Gastropoda</taxon>
        <taxon>Heterobranchia</taxon>
        <taxon>Euthyneura</taxon>
        <taxon>Panpulmonata</taxon>
        <taxon>Hygrophila</taxon>
        <taxon>Lymnaeoidea</taxon>
        <taxon>Lymnaeidae</taxon>
        <taxon>Lymnaea</taxon>
    </lineage>
</organism>
<keyword evidence="14" id="KW-1185">Reference proteome</keyword>
<comment type="subcellular location">
    <subcellularLocation>
        <location evidence="1">Membrane</location>
        <topology evidence="1">Single-pass type II membrane protein</topology>
    </subcellularLocation>
</comment>
<evidence type="ECO:0008006" key="15">
    <source>
        <dbReference type="Google" id="ProtNLM"/>
    </source>
</evidence>
<dbReference type="AlphaFoldDB" id="A0AAV2H1T5"/>
<keyword evidence="8" id="KW-1133">Transmembrane helix</keyword>
<protein>
    <recommendedName>
        <fullName evidence="15">Beta-1,4-galactosyltransferase</fullName>
    </recommendedName>
</protein>
<accession>A0AAV2H1T5</accession>
<evidence type="ECO:0000256" key="2">
    <source>
        <dbReference type="ARBA" id="ARBA00004922"/>
    </source>
</evidence>
<dbReference type="GO" id="GO:0005975">
    <property type="term" value="P:carbohydrate metabolic process"/>
    <property type="evidence" value="ECO:0007669"/>
    <property type="project" value="InterPro"/>
</dbReference>
<dbReference type="GO" id="GO:0005794">
    <property type="term" value="C:Golgi apparatus"/>
    <property type="evidence" value="ECO:0007669"/>
    <property type="project" value="TreeGrafter"/>
</dbReference>
<comment type="caution">
    <text evidence="13">The sequence shown here is derived from an EMBL/GenBank/DDBJ whole genome shotgun (WGS) entry which is preliminary data.</text>
</comment>
<dbReference type="GO" id="GO:0016020">
    <property type="term" value="C:membrane"/>
    <property type="evidence" value="ECO:0007669"/>
    <property type="project" value="UniProtKB-SubCell"/>
</dbReference>
<evidence type="ECO:0000256" key="3">
    <source>
        <dbReference type="ARBA" id="ARBA00005735"/>
    </source>
</evidence>
<dbReference type="PANTHER" id="PTHR19300">
    <property type="entry name" value="BETA-1,4-GALACTOSYLTRANSFERASE"/>
    <property type="match status" value="1"/>
</dbReference>
<gene>
    <name evidence="13" type="ORF">GSLYS_00000679001</name>
</gene>
<dbReference type="PRINTS" id="PR02050">
    <property type="entry name" value="B14GALTRFASE"/>
</dbReference>
<feature type="domain" description="Galactosyltransferase C-terminal" evidence="11">
    <location>
        <begin position="53"/>
        <end position="113"/>
    </location>
</feature>
<keyword evidence="7" id="KW-0735">Signal-anchor</keyword>
<dbReference type="Pfam" id="PF02709">
    <property type="entry name" value="Glyco_transf_7C"/>
    <property type="match status" value="1"/>
</dbReference>
<evidence type="ECO:0000259" key="12">
    <source>
        <dbReference type="Pfam" id="PF13733"/>
    </source>
</evidence>
<dbReference type="Proteomes" id="UP001497497">
    <property type="component" value="Unassembled WGS sequence"/>
</dbReference>
<evidence type="ECO:0000313" key="14">
    <source>
        <dbReference type="Proteomes" id="UP001497497"/>
    </source>
</evidence>
<keyword evidence="4" id="KW-0328">Glycosyltransferase</keyword>
<evidence type="ECO:0000256" key="1">
    <source>
        <dbReference type="ARBA" id="ARBA00004606"/>
    </source>
</evidence>
<name>A0AAV2H1T5_LYMST</name>
<dbReference type="EMBL" id="CAXITT010000006">
    <property type="protein sequence ID" value="CAL1526502.1"/>
    <property type="molecule type" value="Genomic_DNA"/>
</dbReference>
<evidence type="ECO:0000256" key="5">
    <source>
        <dbReference type="ARBA" id="ARBA00022679"/>
    </source>
</evidence>
<evidence type="ECO:0000256" key="8">
    <source>
        <dbReference type="ARBA" id="ARBA00022989"/>
    </source>
</evidence>
<keyword evidence="5" id="KW-0808">Transferase</keyword>
<evidence type="ECO:0000256" key="9">
    <source>
        <dbReference type="ARBA" id="ARBA00023136"/>
    </source>
</evidence>
<evidence type="ECO:0000256" key="10">
    <source>
        <dbReference type="ARBA" id="ARBA00023180"/>
    </source>
</evidence>
<dbReference type="PANTHER" id="PTHR19300:SF57">
    <property type="entry name" value="BETA-1,4-N-ACETYLGALACTOSAMINYLTRANSFERASE"/>
    <property type="match status" value="1"/>
</dbReference>
<comment type="pathway">
    <text evidence="2">Protein modification; protein glycosylation.</text>
</comment>
<feature type="non-terminal residue" evidence="13">
    <location>
        <position position="115"/>
    </location>
</feature>
<dbReference type="Pfam" id="PF13733">
    <property type="entry name" value="Glyco_transf_7N"/>
    <property type="match status" value="1"/>
</dbReference>
<proteinExistence type="inferred from homology"/>
<keyword evidence="6" id="KW-0812">Transmembrane</keyword>
<keyword evidence="9" id="KW-0472">Membrane</keyword>
<evidence type="ECO:0000313" key="13">
    <source>
        <dbReference type="EMBL" id="CAL1526502.1"/>
    </source>
</evidence>
<feature type="domain" description="Galactosyltransferase N-terminal" evidence="12">
    <location>
        <begin position="2"/>
        <end position="47"/>
    </location>
</feature>
<evidence type="ECO:0000259" key="11">
    <source>
        <dbReference type="Pfam" id="PF02709"/>
    </source>
</evidence>
<dbReference type="SUPFAM" id="SSF53448">
    <property type="entry name" value="Nucleotide-diphospho-sugar transferases"/>
    <property type="match status" value="1"/>
</dbReference>
<evidence type="ECO:0000256" key="6">
    <source>
        <dbReference type="ARBA" id="ARBA00022692"/>
    </source>
</evidence>
<evidence type="ECO:0000256" key="4">
    <source>
        <dbReference type="ARBA" id="ARBA00022676"/>
    </source>
</evidence>
<feature type="non-terminal residue" evidence="13">
    <location>
        <position position="1"/>
    </location>
</feature>